<dbReference type="CDD" id="cd06587">
    <property type="entry name" value="VOC"/>
    <property type="match status" value="1"/>
</dbReference>
<proteinExistence type="predicted"/>
<dbReference type="EMBL" id="JBHUGD010000004">
    <property type="protein sequence ID" value="MFD1948675.1"/>
    <property type="molecule type" value="Genomic_DNA"/>
</dbReference>
<reference evidence="2" key="1">
    <citation type="journal article" date="2019" name="Int. J. Syst. Evol. Microbiol.">
        <title>The Global Catalogue of Microorganisms (GCM) 10K type strain sequencing project: providing services to taxonomists for standard genome sequencing and annotation.</title>
        <authorList>
            <consortium name="The Broad Institute Genomics Platform"/>
            <consortium name="The Broad Institute Genome Sequencing Center for Infectious Disease"/>
            <person name="Wu L."/>
            <person name="Ma J."/>
        </authorList>
    </citation>
    <scope>NUCLEOTIDE SEQUENCE [LARGE SCALE GENOMIC DNA]</scope>
    <source>
        <strain evidence="2">CGMCC 1.12477</strain>
    </source>
</reference>
<sequence>MDLGGVDLFAGIAVSDAHAAAAWYEQLLGLAPTFWAHSREAVWILAEHRALYVLEDAPRAGQSLATLMVTSLDDFLAAAGGRGVVPARVEEYDGGVRKAVFHDADGNEVGVGDVPS</sequence>
<gene>
    <name evidence="1" type="ORF">ACFSDE_17875</name>
</gene>
<organism evidence="1 2">
    <name type="scientific">Nocardioides aestuarii</name>
    <dbReference type="NCBI Taxonomy" id="252231"/>
    <lineage>
        <taxon>Bacteria</taxon>
        <taxon>Bacillati</taxon>
        <taxon>Actinomycetota</taxon>
        <taxon>Actinomycetes</taxon>
        <taxon>Propionibacteriales</taxon>
        <taxon>Nocardioidaceae</taxon>
        <taxon>Nocardioides</taxon>
    </lineage>
</organism>
<dbReference type="Proteomes" id="UP001597351">
    <property type="component" value="Unassembled WGS sequence"/>
</dbReference>
<name>A0ABW4TPU9_9ACTN</name>
<comment type="caution">
    <text evidence="1">The sequence shown here is derived from an EMBL/GenBank/DDBJ whole genome shotgun (WGS) entry which is preliminary data.</text>
</comment>
<evidence type="ECO:0000313" key="1">
    <source>
        <dbReference type="EMBL" id="MFD1948675.1"/>
    </source>
</evidence>
<evidence type="ECO:0000313" key="2">
    <source>
        <dbReference type="Proteomes" id="UP001597351"/>
    </source>
</evidence>
<dbReference type="RefSeq" id="WP_343921779.1">
    <property type="nucleotide sequence ID" value="NZ_BAAAJT010000003.1"/>
</dbReference>
<accession>A0ABW4TPU9</accession>
<keyword evidence="2" id="KW-1185">Reference proteome</keyword>
<dbReference type="SUPFAM" id="SSF54593">
    <property type="entry name" value="Glyoxalase/Bleomycin resistance protein/Dihydroxybiphenyl dioxygenase"/>
    <property type="match status" value="1"/>
</dbReference>
<protein>
    <submittedName>
        <fullName evidence="1">VOC family protein</fullName>
    </submittedName>
</protein>
<dbReference type="Gene3D" id="3.10.180.10">
    <property type="entry name" value="2,3-Dihydroxybiphenyl 1,2-Dioxygenase, domain 1"/>
    <property type="match status" value="1"/>
</dbReference>
<dbReference type="InterPro" id="IPR029068">
    <property type="entry name" value="Glyas_Bleomycin-R_OHBP_Dase"/>
</dbReference>